<protein>
    <submittedName>
        <fullName evidence="2">ATP synthase F0 subunit 8</fullName>
    </submittedName>
</protein>
<keyword evidence="1" id="KW-0472">Membrane</keyword>
<keyword evidence="1" id="KW-1133">Transmembrane helix</keyword>
<organism evidence="2">
    <name type="scientific">Odontoscelis lineola</name>
    <dbReference type="NCBI Taxonomy" id="2080376"/>
    <lineage>
        <taxon>Eukaryota</taxon>
        <taxon>Metazoa</taxon>
        <taxon>Ecdysozoa</taxon>
        <taxon>Arthropoda</taxon>
        <taxon>Hexapoda</taxon>
        <taxon>Insecta</taxon>
        <taxon>Pterygota</taxon>
        <taxon>Neoptera</taxon>
        <taxon>Paraneoptera</taxon>
        <taxon>Hemiptera</taxon>
        <taxon>Heteroptera</taxon>
        <taxon>Panheteroptera</taxon>
        <taxon>Pentatomomorpha</taxon>
        <taxon>Pentatomoidea</taxon>
        <taxon>Scutelleridae</taxon>
        <taxon>Odontoscelinae</taxon>
        <taxon>Odontoscelis</taxon>
    </lineage>
</organism>
<evidence type="ECO:0000313" key="2">
    <source>
        <dbReference type="EMBL" id="AVJ52286.1"/>
    </source>
</evidence>
<keyword evidence="2" id="KW-0496">Mitochondrion</keyword>
<reference evidence="2" key="1">
    <citation type="journal article" date="2018" name="Cladistics">
        <title>Phylogeny and the colourful history of jewel bugs (Insecta: Hemiptera: Scutelleridae).</title>
        <authorList>
            <person name="Wu Y."/>
            <person name="Redei D."/>
            <person name="Eger J."/>
            <person name="Wang Y."/>
            <person name="Wu H."/>
            <person name="Carapezza A."/>
            <person name="Kment P."/>
            <person name="Cai B."/>
            <person name="Sun X."/>
            <person name="Guo P."/>
            <person name="Luo J."/>
            <person name="Xie Q."/>
        </authorList>
    </citation>
    <scope>NUCLEOTIDE SEQUENCE</scope>
</reference>
<dbReference type="EMBL" id="MF173642">
    <property type="protein sequence ID" value="AVJ52286.1"/>
    <property type="molecule type" value="Genomic_DNA"/>
</dbReference>
<proteinExistence type="predicted"/>
<keyword evidence="1" id="KW-0812">Transmembrane</keyword>
<dbReference type="AlphaFoldDB" id="A0A2P1CM14"/>
<feature type="transmembrane region" description="Helical" evidence="1">
    <location>
        <begin position="6"/>
        <end position="28"/>
    </location>
</feature>
<gene>
    <name evidence="2" type="primary">ATP8</name>
</gene>
<name>A0A2P1CM14_9HEMI</name>
<accession>A0A2P1CM14</accession>
<evidence type="ECO:0000256" key="1">
    <source>
        <dbReference type="SAM" id="Phobius"/>
    </source>
</evidence>
<geneLocation type="mitochondrion" evidence="2"/>
<sequence length="52" mass="6259">MPQMAPLYWEVLFFIFILSMMMMAIIIYHQPKISSSTKSTFLKSISQLNWKW</sequence>